<dbReference type="Pfam" id="PF00356">
    <property type="entry name" value="LacI"/>
    <property type="match status" value="1"/>
</dbReference>
<dbReference type="InterPro" id="IPR000843">
    <property type="entry name" value="HTH_LacI"/>
</dbReference>
<dbReference type="Gene3D" id="3.40.50.2300">
    <property type="match status" value="2"/>
</dbReference>
<accession>A0ABW1UKF0</accession>
<dbReference type="Pfam" id="PF13377">
    <property type="entry name" value="Peripla_BP_3"/>
    <property type="match status" value="1"/>
</dbReference>
<dbReference type="InterPro" id="IPR028082">
    <property type="entry name" value="Peripla_BP_I"/>
</dbReference>
<dbReference type="Gene3D" id="1.10.260.40">
    <property type="entry name" value="lambda repressor-like DNA-binding domains"/>
    <property type="match status" value="1"/>
</dbReference>
<reference evidence="6" key="1">
    <citation type="journal article" date="2019" name="Int. J. Syst. Evol. Microbiol.">
        <title>The Global Catalogue of Microorganisms (GCM) 10K type strain sequencing project: providing services to taxonomists for standard genome sequencing and annotation.</title>
        <authorList>
            <consortium name="The Broad Institute Genomics Platform"/>
            <consortium name="The Broad Institute Genome Sequencing Center for Infectious Disease"/>
            <person name="Wu L."/>
            <person name="Ma J."/>
        </authorList>
    </citation>
    <scope>NUCLEOTIDE SEQUENCE [LARGE SCALE GENOMIC DNA]</scope>
    <source>
        <strain evidence="6">CCM 8934</strain>
    </source>
</reference>
<organism evidence="5 6">
    <name type="scientific">Lactiplantibacillus daoliensis</name>
    <dbReference type="NCBI Taxonomy" id="2559916"/>
    <lineage>
        <taxon>Bacteria</taxon>
        <taxon>Bacillati</taxon>
        <taxon>Bacillota</taxon>
        <taxon>Bacilli</taxon>
        <taxon>Lactobacillales</taxon>
        <taxon>Lactobacillaceae</taxon>
        <taxon>Lactiplantibacillus</taxon>
    </lineage>
</organism>
<dbReference type="PANTHER" id="PTHR30146:SF109">
    <property type="entry name" value="HTH-TYPE TRANSCRIPTIONAL REGULATOR GALS"/>
    <property type="match status" value="1"/>
</dbReference>
<protein>
    <submittedName>
        <fullName evidence="5">LacI family DNA-binding transcriptional regulator</fullName>
    </submittedName>
</protein>
<dbReference type="PROSITE" id="PS00356">
    <property type="entry name" value="HTH_LACI_1"/>
    <property type="match status" value="1"/>
</dbReference>
<dbReference type="Proteomes" id="UP001596227">
    <property type="component" value="Unassembled WGS sequence"/>
</dbReference>
<feature type="domain" description="HTH lacI-type" evidence="4">
    <location>
        <begin position="2"/>
        <end position="56"/>
    </location>
</feature>
<dbReference type="GO" id="GO:0003677">
    <property type="term" value="F:DNA binding"/>
    <property type="evidence" value="ECO:0007669"/>
    <property type="project" value="UniProtKB-KW"/>
</dbReference>
<dbReference type="SMART" id="SM00354">
    <property type="entry name" value="HTH_LACI"/>
    <property type="match status" value="1"/>
</dbReference>
<dbReference type="CDD" id="cd01392">
    <property type="entry name" value="HTH_LacI"/>
    <property type="match status" value="1"/>
</dbReference>
<name>A0ABW1UKF0_9LACO</name>
<dbReference type="PANTHER" id="PTHR30146">
    <property type="entry name" value="LACI-RELATED TRANSCRIPTIONAL REPRESSOR"/>
    <property type="match status" value="1"/>
</dbReference>
<dbReference type="InterPro" id="IPR046335">
    <property type="entry name" value="LacI/GalR-like_sensor"/>
</dbReference>
<dbReference type="InterPro" id="IPR010982">
    <property type="entry name" value="Lambda_DNA-bd_dom_sf"/>
</dbReference>
<evidence type="ECO:0000256" key="1">
    <source>
        <dbReference type="ARBA" id="ARBA00023015"/>
    </source>
</evidence>
<dbReference type="CDD" id="cd06294">
    <property type="entry name" value="PBP1_MalR-like"/>
    <property type="match status" value="1"/>
</dbReference>
<dbReference type="SUPFAM" id="SSF53822">
    <property type="entry name" value="Periplasmic binding protein-like I"/>
    <property type="match status" value="1"/>
</dbReference>
<keyword evidence="2 5" id="KW-0238">DNA-binding</keyword>
<proteinExistence type="predicted"/>
<evidence type="ECO:0000259" key="4">
    <source>
        <dbReference type="PROSITE" id="PS50932"/>
    </source>
</evidence>
<sequence>MATIKDVAELAGVSPSTASRAMHNNPTISPKTQKRVHEAMAKLNYAPDFNAQSLANKQSNAIGVVLPVDHQDVFGNPVFMEIIRGVSEVCYDAKLMVNLATGTSQEELLNSINTMVTQGMIRRFILLYSEKNDPIVERLTALKVHFVIVGKPYRHVNETPYVDNDNILAGADATRFLVDHGHQEICFVYSDLIKMAQNDRLMGYRQIVESHGFATRKLKIVFAKYDDDFEIVKQYRHDNPNVTAFVVVDDMLGLRLQHVLGAVCSEDERPSVIAFNNSIFAETARPMLTSIEIFPRRLGMEAARIVIDLKHADSLATKIIVPHRIIERNSVQTLA</sequence>
<evidence type="ECO:0000313" key="5">
    <source>
        <dbReference type="EMBL" id="MFC6295613.1"/>
    </source>
</evidence>
<dbReference type="RefSeq" id="WP_137608033.1">
    <property type="nucleotide sequence ID" value="NZ_BJDH01000010.1"/>
</dbReference>
<keyword evidence="1" id="KW-0805">Transcription regulation</keyword>
<dbReference type="SUPFAM" id="SSF47413">
    <property type="entry name" value="lambda repressor-like DNA-binding domains"/>
    <property type="match status" value="1"/>
</dbReference>
<keyword evidence="6" id="KW-1185">Reference proteome</keyword>
<keyword evidence="3" id="KW-0804">Transcription</keyword>
<comment type="caution">
    <text evidence="5">The sequence shown here is derived from an EMBL/GenBank/DDBJ whole genome shotgun (WGS) entry which is preliminary data.</text>
</comment>
<evidence type="ECO:0000313" key="6">
    <source>
        <dbReference type="Proteomes" id="UP001596227"/>
    </source>
</evidence>
<dbReference type="EMBL" id="JBHSSB010000030">
    <property type="protein sequence ID" value="MFC6295613.1"/>
    <property type="molecule type" value="Genomic_DNA"/>
</dbReference>
<dbReference type="PROSITE" id="PS50932">
    <property type="entry name" value="HTH_LACI_2"/>
    <property type="match status" value="1"/>
</dbReference>
<evidence type="ECO:0000256" key="2">
    <source>
        <dbReference type="ARBA" id="ARBA00023125"/>
    </source>
</evidence>
<gene>
    <name evidence="5" type="ORF">ACFQH1_10420</name>
</gene>
<evidence type="ECO:0000256" key="3">
    <source>
        <dbReference type="ARBA" id="ARBA00023163"/>
    </source>
</evidence>